<dbReference type="Proteomes" id="UP000028135">
    <property type="component" value="Unassembled WGS sequence"/>
</dbReference>
<dbReference type="RefSeq" id="WP_013039360.1">
    <property type="nucleotide sequence ID" value="NZ_JANF02000082.1"/>
</dbReference>
<name>A0A8E1C1G7_9SPHN</name>
<accession>A0A8E1C1G7</accession>
<comment type="caution">
    <text evidence="1">The sequence shown here is derived from an EMBL/GenBank/DDBJ whole genome shotgun (WGS) entry which is preliminary data.</text>
</comment>
<dbReference type="AlphaFoldDB" id="A0A8E1C1G7"/>
<dbReference type="EMBL" id="JANF02000082">
    <property type="protein sequence ID" value="KER35182.1"/>
    <property type="molecule type" value="Genomic_DNA"/>
</dbReference>
<organism evidence="1 2">
    <name type="scientific">Sphingobium indicum F2</name>
    <dbReference type="NCBI Taxonomy" id="1450518"/>
    <lineage>
        <taxon>Bacteria</taxon>
        <taxon>Pseudomonadati</taxon>
        <taxon>Pseudomonadota</taxon>
        <taxon>Alphaproteobacteria</taxon>
        <taxon>Sphingomonadales</taxon>
        <taxon>Sphingomonadaceae</taxon>
        <taxon>Sphingobium</taxon>
    </lineage>
</organism>
<proteinExistence type="predicted"/>
<protein>
    <submittedName>
        <fullName evidence="1">Uncharacterized protein</fullName>
    </submittedName>
</protein>
<evidence type="ECO:0000313" key="2">
    <source>
        <dbReference type="Proteomes" id="UP000028135"/>
    </source>
</evidence>
<dbReference type="GeneID" id="31785144"/>
<evidence type="ECO:0000313" key="1">
    <source>
        <dbReference type="EMBL" id="KER35182.1"/>
    </source>
</evidence>
<reference evidence="1 2" key="1">
    <citation type="submission" date="2014-05" db="EMBL/GenBank/DDBJ databases">
        <title>Genome Announcement of Sphingobium lucknowense F2.</title>
        <authorList>
            <person name="Lal R."/>
            <person name="Negi V."/>
            <person name="Lata P."/>
            <person name="Sangwan N."/>
            <person name="Gupta S.K."/>
            <person name="Rao D.L.N."/>
            <person name="Das S."/>
        </authorList>
    </citation>
    <scope>NUCLEOTIDE SEQUENCE [LARGE SCALE GENOMIC DNA]</scope>
    <source>
        <strain evidence="1 2">F2</strain>
    </source>
</reference>
<gene>
    <name evidence="1" type="ORF">AL00_17655</name>
</gene>
<sequence>MTDPDFVKISMDKWMDLMKEYRSSNLGIAMVANPDEWLSKLIQEKLGVKPSHVEFGNDGFTIFTTSESDATAVRMWL</sequence>